<dbReference type="GO" id="GO:0004806">
    <property type="term" value="F:triacylglycerol lipase activity"/>
    <property type="evidence" value="ECO:0007669"/>
    <property type="project" value="InterPro"/>
</dbReference>
<dbReference type="AlphaFoldDB" id="A0A7G7YQT7"/>
<dbReference type="PIRSF" id="PIRSF029171">
    <property type="entry name" value="Esterase_LipA"/>
    <property type="match status" value="1"/>
</dbReference>
<accession>A0A7G7YQT7</accession>
<sequence>MGSSDATADLLKKLSPDHDPNNFYGSLTATAKGNPGDVLKTAPSDFSLGFTVPGWKKSLATRVAYVSTNVSGHTIPVTGTVLRSPVKWNGPGKRPLLAIAPGTQGAGDSCAPGKKMDQGLGSEGITISTALNRGWHVALTDLPGLGNPAIQHTYMNRVEQGRATLDMARAAGRMGLKGLSPKNPIATWGYSQGGGASAAALELQPQYAPELNLVAGMAGGVPANLFTTANAIDNAPLAGAIGYTTNGLLQAYPEIRPEIEKEMNAKGKALLKESADQCAEETMLKLGYTDSRTLTKSGKPLGEIMRNNPVIKAAIQRQEIGNLTPQVPVFVAHGTHDDTIPVEQGRIMAQKWCRAGAKIHYQEFDLPRLGPLIDHGTPMIASLQPAMDWLDAGFHGKGYSLTSCSDIPS</sequence>
<protein>
    <submittedName>
        <fullName evidence="1">Uncharacterized protein</fullName>
    </submittedName>
</protein>
<dbReference type="GO" id="GO:0016042">
    <property type="term" value="P:lipid catabolic process"/>
    <property type="evidence" value="ECO:0007669"/>
    <property type="project" value="InterPro"/>
</dbReference>
<dbReference type="Proteomes" id="UP000515275">
    <property type="component" value="Chromosome"/>
</dbReference>
<evidence type="ECO:0000313" key="2">
    <source>
        <dbReference type="Proteomes" id="UP000515275"/>
    </source>
</evidence>
<dbReference type="InterPro" id="IPR029058">
    <property type="entry name" value="AB_hydrolase_fold"/>
</dbReference>
<organism evidence="1 2">
    <name type="scientific">Corynebacterium anserum</name>
    <dbReference type="NCBI Taxonomy" id="2684406"/>
    <lineage>
        <taxon>Bacteria</taxon>
        <taxon>Bacillati</taxon>
        <taxon>Actinomycetota</taxon>
        <taxon>Actinomycetes</taxon>
        <taxon>Mycobacteriales</taxon>
        <taxon>Corynebacteriaceae</taxon>
        <taxon>Corynebacterium</taxon>
    </lineage>
</organism>
<dbReference type="PANTHER" id="PTHR34853">
    <property type="match status" value="1"/>
</dbReference>
<dbReference type="SUPFAM" id="SSF53474">
    <property type="entry name" value="alpha/beta-Hydrolases"/>
    <property type="match status" value="1"/>
</dbReference>
<dbReference type="KEGG" id="cans:GP473_01540"/>
<keyword evidence="2" id="KW-1185">Reference proteome</keyword>
<dbReference type="Gene3D" id="1.10.260.130">
    <property type="match status" value="1"/>
</dbReference>
<dbReference type="InterPro" id="IPR005152">
    <property type="entry name" value="Lipase_secreted"/>
</dbReference>
<proteinExistence type="predicted"/>
<dbReference type="PANTHER" id="PTHR34853:SF1">
    <property type="entry name" value="LIPASE 5"/>
    <property type="match status" value="1"/>
</dbReference>
<dbReference type="Gene3D" id="3.40.50.1820">
    <property type="entry name" value="alpha/beta hydrolase"/>
    <property type="match status" value="1"/>
</dbReference>
<evidence type="ECO:0000313" key="1">
    <source>
        <dbReference type="EMBL" id="QNH96857.1"/>
    </source>
</evidence>
<reference evidence="1 2" key="1">
    <citation type="submission" date="2019-12" db="EMBL/GenBank/DDBJ databases">
        <title>Corynebacterium sp. nov., isolated from feces of the Anser Albifrons in China.</title>
        <authorList>
            <person name="Liu Q."/>
        </authorList>
    </citation>
    <scope>NUCLEOTIDE SEQUENCE [LARGE SCALE GENOMIC DNA]</scope>
    <source>
        <strain evidence="1 2">23H37-10</strain>
    </source>
</reference>
<dbReference type="Pfam" id="PF03583">
    <property type="entry name" value="LIP"/>
    <property type="match status" value="1"/>
</dbReference>
<gene>
    <name evidence="1" type="ORF">GP473_01540</name>
</gene>
<dbReference type="EMBL" id="CP046883">
    <property type="protein sequence ID" value="QNH96857.1"/>
    <property type="molecule type" value="Genomic_DNA"/>
</dbReference>
<name>A0A7G7YQT7_9CORY</name>